<evidence type="ECO:0000256" key="1">
    <source>
        <dbReference type="SAM" id="Phobius"/>
    </source>
</evidence>
<dbReference type="PROSITE" id="PS51257">
    <property type="entry name" value="PROKAR_LIPOPROTEIN"/>
    <property type="match status" value="1"/>
</dbReference>
<keyword evidence="1" id="KW-1133">Transmembrane helix</keyword>
<dbReference type="HOGENOM" id="CLU_2288955_0_0_0"/>
<gene>
    <name evidence="2" type="ordered locus">Plim_4273</name>
</gene>
<feature type="transmembrane region" description="Helical" evidence="1">
    <location>
        <begin position="41"/>
        <end position="59"/>
    </location>
</feature>
<keyword evidence="2" id="KW-0614">Plasmid</keyword>
<protein>
    <submittedName>
        <fullName evidence="2">Uncharacterized protein</fullName>
    </submittedName>
</protein>
<feature type="transmembrane region" description="Helical" evidence="1">
    <location>
        <begin position="7"/>
        <end position="29"/>
    </location>
</feature>
<sequence>MKDFLFCWLMSFIVGLLFVAFWIGCWLWVCAMDRWPVEAGTITVAVILVVVSFLIALAVRDRGDEQQEHEDRFLNYQQLCEQRKQEGKPLPLPPMLDRTQW</sequence>
<keyword evidence="1" id="KW-0812">Transmembrane</keyword>
<keyword evidence="3" id="KW-1185">Reference proteome</keyword>
<dbReference type="KEGG" id="plm:Plim_4273"/>
<dbReference type="EMBL" id="CP001745">
    <property type="protein sequence ID" value="ADG70080.1"/>
    <property type="molecule type" value="Genomic_DNA"/>
</dbReference>
<geneLocation type="plasmid" evidence="2 3">
    <name>pPLIM01</name>
</geneLocation>
<proteinExistence type="predicted"/>
<organism evidence="2 3">
    <name type="scientific">Planctopirus limnophila (strain ATCC 43296 / DSM 3776 / IFAM 1008 / Mu 290)</name>
    <name type="common">Planctomyces limnophilus</name>
    <dbReference type="NCBI Taxonomy" id="521674"/>
    <lineage>
        <taxon>Bacteria</taxon>
        <taxon>Pseudomonadati</taxon>
        <taxon>Planctomycetota</taxon>
        <taxon>Planctomycetia</taxon>
        <taxon>Planctomycetales</taxon>
        <taxon>Planctomycetaceae</taxon>
        <taxon>Planctopirus</taxon>
    </lineage>
</organism>
<dbReference type="AlphaFoldDB" id="D5SZG0"/>
<keyword evidence="1" id="KW-0472">Membrane</keyword>
<accession>D5SZG0</accession>
<dbReference type="Proteomes" id="UP000002220">
    <property type="component" value="Plasmid pPLIM01"/>
</dbReference>
<evidence type="ECO:0000313" key="2">
    <source>
        <dbReference type="EMBL" id="ADG70080.1"/>
    </source>
</evidence>
<reference evidence="2 3" key="1">
    <citation type="journal article" date="2010" name="Stand. Genomic Sci.">
        <title>Complete genome sequence of Planctomyces limnophilus type strain (Mu 290).</title>
        <authorList>
            <person name="Labutti K."/>
            <person name="Sikorski J."/>
            <person name="Schneider S."/>
            <person name="Nolan M."/>
            <person name="Lucas S."/>
            <person name="Glavina Del Rio T."/>
            <person name="Tice H."/>
            <person name="Cheng J.F."/>
            <person name="Goodwin L."/>
            <person name="Pitluck S."/>
            <person name="Liolios K."/>
            <person name="Ivanova N."/>
            <person name="Mavromatis K."/>
            <person name="Mikhailova N."/>
            <person name="Pati A."/>
            <person name="Chen A."/>
            <person name="Palaniappan K."/>
            <person name="Land M."/>
            <person name="Hauser L."/>
            <person name="Chang Y.J."/>
            <person name="Jeffries C.D."/>
            <person name="Tindall B.J."/>
            <person name="Rohde M."/>
            <person name="Goker M."/>
            <person name="Woyke T."/>
            <person name="Bristow J."/>
            <person name="Eisen J.A."/>
            <person name="Markowitz V."/>
            <person name="Hugenholtz P."/>
            <person name="Kyrpides N.C."/>
            <person name="Klenk H.P."/>
            <person name="Lapidus A."/>
        </authorList>
    </citation>
    <scope>NUCLEOTIDE SEQUENCE [LARGE SCALE GENOMIC DNA]</scope>
    <source>
        <strain evidence="3">ATCC 43296 / DSM 3776 / IFAM 1008 / 290</strain>
        <plasmid evidence="2 3">pPLIM01</plasmid>
    </source>
</reference>
<name>D5SZG0_PLAL2</name>
<evidence type="ECO:0000313" key="3">
    <source>
        <dbReference type="Proteomes" id="UP000002220"/>
    </source>
</evidence>